<dbReference type="CDD" id="cd02970">
    <property type="entry name" value="PRX_like2"/>
    <property type="match status" value="1"/>
</dbReference>
<dbReference type="InterPro" id="IPR036249">
    <property type="entry name" value="Thioredoxin-like_sf"/>
</dbReference>
<proteinExistence type="predicted"/>
<keyword evidence="2" id="KW-1185">Reference proteome</keyword>
<dbReference type="InterPro" id="IPR032801">
    <property type="entry name" value="PXL2A/B/C"/>
</dbReference>
<dbReference type="EMBL" id="KZ819337">
    <property type="protein sequence ID" value="PWN18234.1"/>
    <property type="molecule type" value="Genomic_DNA"/>
</dbReference>
<accession>A0A316U012</accession>
<dbReference type="Pfam" id="PF13911">
    <property type="entry name" value="AhpC-TSA_2"/>
    <property type="match status" value="1"/>
</dbReference>
<dbReference type="PANTHER" id="PTHR28630:SF3">
    <property type="entry name" value="PEROXIREDOXIN-LIKE 2C"/>
    <property type="match status" value="1"/>
</dbReference>
<gene>
    <name evidence="1" type="ORF">BCV69DRAFT_236633</name>
</gene>
<dbReference type="Proteomes" id="UP000245942">
    <property type="component" value="Unassembled WGS sequence"/>
</dbReference>
<sequence>LAQAASLMLFTETGELQQFGEIFAKQRTLVCFLRHWFCPMCQEYAMSMANLDPLPLQRANLGMIVVGQGHPHVLAAYKRVMGVPDWIQMYADPSRKIYHALGMTKRTNDPGPACAKPDYITMSMMKGSMQAVKKGLFQMPVRLPGDTKLLGGEFIFGPGLQTSFTHRMVTTRGHFD</sequence>
<dbReference type="PANTHER" id="PTHR28630">
    <property type="match status" value="1"/>
</dbReference>
<dbReference type="STRING" id="1684307.A0A316U012"/>
<evidence type="ECO:0000313" key="1">
    <source>
        <dbReference type="EMBL" id="PWN18234.1"/>
    </source>
</evidence>
<organism evidence="1 2">
    <name type="scientific">Pseudomicrostroma glucosiphilum</name>
    <dbReference type="NCBI Taxonomy" id="1684307"/>
    <lineage>
        <taxon>Eukaryota</taxon>
        <taxon>Fungi</taxon>
        <taxon>Dikarya</taxon>
        <taxon>Basidiomycota</taxon>
        <taxon>Ustilaginomycotina</taxon>
        <taxon>Exobasidiomycetes</taxon>
        <taxon>Microstromatales</taxon>
        <taxon>Microstromatales incertae sedis</taxon>
        <taxon>Pseudomicrostroma</taxon>
    </lineage>
</organism>
<feature type="non-terminal residue" evidence="1">
    <location>
        <position position="176"/>
    </location>
</feature>
<dbReference type="OrthoDB" id="40334at2759"/>
<dbReference type="AlphaFoldDB" id="A0A316U012"/>
<evidence type="ECO:0000313" key="2">
    <source>
        <dbReference type="Proteomes" id="UP000245942"/>
    </source>
</evidence>
<dbReference type="RefSeq" id="XP_025345394.1">
    <property type="nucleotide sequence ID" value="XM_025489926.1"/>
</dbReference>
<name>A0A316U012_9BASI</name>
<evidence type="ECO:0008006" key="3">
    <source>
        <dbReference type="Google" id="ProtNLM"/>
    </source>
</evidence>
<reference evidence="1 2" key="1">
    <citation type="journal article" date="2018" name="Mol. Biol. Evol.">
        <title>Broad Genomic Sampling Reveals a Smut Pathogenic Ancestry of the Fungal Clade Ustilaginomycotina.</title>
        <authorList>
            <person name="Kijpornyongpan T."/>
            <person name="Mondo S.J."/>
            <person name="Barry K."/>
            <person name="Sandor L."/>
            <person name="Lee J."/>
            <person name="Lipzen A."/>
            <person name="Pangilinan J."/>
            <person name="LaButti K."/>
            <person name="Hainaut M."/>
            <person name="Henrissat B."/>
            <person name="Grigoriev I.V."/>
            <person name="Spatafora J.W."/>
            <person name="Aime M.C."/>
        </authorList>
    </citation>
    <scope>NUCLEOTIDE SEQUENCE [LARGE SCALE GENOMIC DNA]</scope>
    <source>
        <strain evidence="1 2">MCA 4718</strain>
    </source>
</reference>
<feature type="non-terminal residue" evidence="1">
    <location>
        <position position="1"/>
    </location>
</feature>
<protein>
    <recommendedName>
        <fullName evidence="3">Alkyl hydroperoxide reductase subunit C/ Thiol specific antioxidant domain-containing protein</fullName>
    </recommendedName>
</protein>
<dbReference type="Gene3D" id="3.40.30.10">
    <property type="entry name" value="Glutaredoxin"/>
    <property type="match status" value="1"/>
</dbReference>
<dbReference type="SUPFAM" id="SSF52833">
    <property type="entry name" value="Thioredoxin-like"/>
    <property type="match status" value="1"/>
</dbReference>
<dbReference type="GeneID" id="37011660"/>